<dbReference type="Pfam" id="PF02875">
    <property type="entry name" value="Mur_ligase_C"/>
    <property type="match status" value="1"/>
</dbReference>
<evidence type="ECO:0000256" key="2">
    <source>
        <dbReference type="ARBA" id="ARBA00022598"/>
    </source>
</evidence>
<keyword evidence="7 10" id="KW-0573">Peptidoglycan synthesis</keyword>
<evidence type="ECO:0000256" key="5">
    <source>
        <dbReference type="ARBA" id="ARBA00022840"/>
    </source>
</evidence>
<dbReference type="InterPro" id="IPR035911">
    <property type="entry name" value="MurE/MurF_N"/>
</dbReference>
<comment type="pathway">
    <text evidence="10 11">Cell wall biogenesis; peptidoglycan biosynthesis.</text>
</comment>
<dbReference type="GO" id="GO:0008766">
    <property type="term" value="F:UDP-N-acetylmuramoylalanyl-D-glutamyl-2,6-diaminopimelate-D-alanyl-D-alanine ligase activity"/>
    <property type="evidence" value="ECO:0007669"/>
    <property type="project" value="RHEA"/>
</dbReference>
<evidence type="ECO:0000259" key="14">
    <source>
        <dbReference type="Pfam" id="PF08245"/>
    </source>
</evidence>
<dbReference type="NCBIfam" id="NF008041">
    <property type="entry name" value="PRK10773.1"/>
    <property type="match status" value="1"/>
</dbReference>
<organism evidence="15 16">
    <name type="scientific">Proteus penneri</name>
    <dbReference type="NCBI Taxonomy" id="102862"/>
    <lineage>
        <taxon>Bacteria</taxon>
        <taxon>Pseudomonadati</taxon>
        <taxon>Pseudomonadota</taxon>
        <taxon>Gammaproteobacteria</taxon>
        <taxon>Enterobacterales</taxon>
        <taxon>Morganellaceae</taxon>
        <taxon>Proteus</taxon>
    </lineage>
</organism>
<evidence type="ECO:0000256" key="1">
    <source>
        <dbReference type="ARBA" id="ARBA00022490"/>
    </source>
</evidence>
<dbReference type="Proteomes" id="UP000183920">
    <property type="component" value="Unassembled WGS sequence"/>
</dbReference>
<feature type="domain" description="Mur ligase C-terminal" evidence="13">
    <location>
        <begin position="323"/>
        <end position="442"/>
    </location>
</feature>
<dbReference type="GO" id="GO:0009252">
    <property type="term" value="P:peptidoglycan biosynthetic process"/>
    <property type="evidence" value="ECO:0007669"/>
    <property type="project" value="UniProtKB-UniRule"/>
</dbReference>
<keyword evidence="9 10" id="KW-0961">Cell wall biogenesis/degradation</keyword>
<dbReference type="InterPro" id="IPR036615">
    <property type="entry name" value="Mur_ligase_C_dom_sf"/>
</dbReference>
<keyword evidence="2 10" id="KW-0436">Ligase</keyword>
<proteinExistence type="inferred from homology"/>
<dbReference type="InterPro" id="IPR004101">
    <property type="entry name" value="Mur_ligase_C"/>
</dbReference>
<dbReference type="InterPro" id="IPR000713">
    <property type="entry name" value="Mur_ligase_N"/>
</dbReference>
<evidence type="ECO:0000259" key="13">
    <source>
        <dbReference type="Pfam" id="PF02875"/>
    </source>
</evidence>
<gene>
    <name evidence="10 15" type="primary">murF</name>
    <name evidence="15" type="ORF">BN1804_01278</name>
</gene>
<reference evidence="16" key="1">
    <citation type="submission" date="2015-06" db="EMBL/GenBank/DDBJ databases">
        <authorList>
            <person name="Urmite Genomes"/>
        </authorList>
    </citation>
    <scope>NUCLEOTIDE SEQUENCE [LARGE SCALE GENOMIC DNA]</scope>
    <source>
        <strain evidence="16">CSUR P1867</strain>
    </source>
</reference>
<evidence type="ECO:0000256" key="9">
    <source>
        <dbReference type="ARBA" id="ARBA00023316"/>
    </source>
</evidence>
<keyword evidence="5 10" id="KW-0067">ATP-binding</keyword>
<protein>
    <recommendedName>
        <fullName evidence="10 11">UDP-N-acetylmuramoyl-tripeptide--D-alanyl-D-alanine ligase</fullName>
        <ecNumber evidence="10 11">6.3.2.10</ecNumber>
    </recommendedName>
    <alternativeName>
        <fullName evidence="10">D-alanyl-D-alanine-adding enzyme</fullName>
    </alternativeName>
</protein>
<dbReference type="EC" id="6.3.2.10" evidence="10 11"/>
<dbReference type="GO" id="GO:0005737">
    <property type="term" value="C:cytoplasm"/>
    <property type="evidence" value="ECO:0007669"/>
    <property type="project" value="UniProtKB-SubCell"/>
</dbReference>
<dbReference type="PANTHER" id="PTHR43024:SF1">
    <property type="entry name" value="UDP-N-ACETYLMURAMOYL-TRIPEPTIDE--D-ALANYL-D-ALANINE LIGASE"/>
    <property type="match status" value="1"/>
</dbReference>
<dbReference type="GO" id="GO:0008360">
    <property type="term" value="P:regulation of cell shape"/>
    <property type="evidence" value="ECO:0007669"/>
    <property type="project" value="UniProtKB-KW"/>
</dbReference>
<dbReference type="PANTHER" id="PTHR43024">
    <property type="entry name" value="UDP-N-ACETYLMURAMOYL-TRIPEPTIDE--D-ALANYL-D-ALANINE LIGASE"/>
    <property type="match status" value="1"/>
</dbReference>
<dbReference type="GO" id="GO:0047480">
    <property type="term" value="F:UDP-N-acetylmuramoyl-tripeptide-D-alanyl-D-alanine ligase activity"/>
    <property type="evidence" value="ECO:0007669"/>
    <property type="project" value="UniProtKB-UniRule"/>
</dbReference>
<evidence type="ECO:0000256" key="11">
    <source>
        <dbReference type="RuleBase" id="RU004136"/>
    </source>
</evidence>
<dbReference type="HAMAP" id="MF_02019">
    <property type="entry name" value="MurF"/>
    <property type="match status" value="1"/>
</dbReference>
<dbReference type="UniPathway" id="UPA00219"/>
<dbReference type="Gene3D" id="3.90.190.20">
    <property type="entry name" value="Mur ligase, C-terminal domain"/>
    <property type="match status" value="1"/>
</dbReference>
<dbReference type="SUPFAM" id="SSF53623">
    <property type="entry name" value="MurD-like peptide ligases, catalytic domain"/>
    <property type="match status" value="1"/>
</dbReference>
<dbReference type="InterPro" id="IPR036565">
    <property type="entry name" value="Mur-like_cat_sf"/>
</dbReference>
<dbReference type="GO" id="GO:0071555">
    <property type="term" value="P:cell wall organization"/>
    <property type="evidence" value="ECO:0007669"/>
    <property type="project" value="UniProtKB-KW"/>
</dbReference>
<dbReference type="EMBL" id="CVRY01000002">
    <property type="protein sequence ID" value="CRL61047.1"/>
    <property type="molecule type" value="Genomic_DNA"/>
</dbReference>
<evidence type="ECO:0000259" key="12">
    <source>
        <dbReference type="Pfam" id="PF01225"/>
    </source>
</evidence>
<name>A0A0G4Q570_9GAMM</name>
<evidence type="ECO:0000256" key="8">
    <source>
        <dbReference type="ARBA" id="ARBA00023306"/>
    </source>
</evidence>
<keyword evidence="8 10" id="KW-0131">Cell cycle</keyword>
<evidence type="ECO:0000313" key="16">
    <source>
        <dbReference type="Proteomes" id="UP000183920"/>
    </source>
</evidence>
<dbReference type="GO" id="GO:0005524">
    <property type="term" value="F:ATP binding"/>
    <property type="evidence" value="ECO:0007669"/>
    <property type="project" value="UniProtKB-UniRule"/>
</dbReference>
<feature type="domain" description="Mur ligase N-terminal catalytic" evidence="12">
    <location>
        <begin position="30"/>
        <end position="85"/>
    </location>
</feature>
<comment type="function">
    <text evidence="10 11">Involved in cell wall formation. Catalyzes the final step in the synthesis of UDP-N-acetylmuramoyl-pentapeptide, the precursor of murein.</text>
</comment>
<feature type="domain" description="Mur ligase central" evidence="14">
    <location>
        <begin position="112"/>
        <end position="301"/>
    </location>
</feature>
<evidence type="ECO:0000256" key="6">
    <source>
        <dbReference type="ARBA" id="ARBA00022960"/>
    </source>
</evidence>
<evidence type="ECO:0000256" key="4">
    <source>
        <dbReference type="ARBA" id="ARBA00022741"/>
    </source>
</evidence>
<feature type="binding site" evidence="10">
    <location>
        <begin position="113"/>
        <end position="119"/>
    </location>
    <ligand>
        <name>ATP</name>
        <dbReference type="ChEBI" id="CHEBI:30616"/>
    </ligand>
</feature>
<keyword evidence="1 10" id="KW-0963">Cytoplasm</keyword>
<comment type="similarity">
    <text evidence="10">Belongs to the MurCDEF family. MurF subfamily.</text>
</comment>
<dbReference type="InterPro" id="IPR051046">
    <property type="entry name" value="MurCDEF_CellWall_CoF430Synth"/>
</dbReference>
<dbReference type="SUPFAM" id="SSF63418">
    <property type="entry name" value="MurE/MurF N-terminal domain"/>
    <property type="match status" value="1"/>
</dbReference>
<dbReference type="NCBIfam" id="TIGR01143">
    <property type="entry name" value="murF"/>
    <property type="match status" value="1"/>
</dbReference>
<dbReference type="RefSeq" id="WP_072063383.1">
    <property type="nucleotide sequence ID" value="NZ_CVRY01000002.1"/>
</dbReference>
<dbReference type="GO" id="GO:0051301">
    <property type="term" value="P:cell division"/>
    <property type="evidence" value="ECO:0007669"/>
    <property type="project" value="UniProtKB-KW"/>
</dbReference>
<dbReference type="Gene3D" id="3.40.1190.10">
    <property type="entry name" value="Mur-like, catalytic domain"/>
    <property type="match status" value="1"/>
</dbReference>
<accession>A0A0G4Q570</accession>
<evidence type="ECO:0000313" key="15">
    <source>
        <dbReference type="EMBL" id="CRL61047.1"/>
    </source>
</evidence>
<dbReference type="Pfam" id="PF08245">
    <property type="entry name" value="Mur_ligase_M"/>
    <property type="match status" value="1"/>
</dbReference>
<sequence length="460" mass="49803">MIPLSLGNIVQITKGKLSNIAQNQADQLIIKSISTDSRKIDEDCLFIALAGERFDAHDFIADVKEKGSVAVLVNREIDVDCPQIIVKDTHLAMGAIAAHIRSLSHAKIVALTGSSGKTSVKEMTASILRHCGETLYTHGNLNNDIGVPLTLFRLTPEHRFAVIELGANHIGEIAYTVNMVKPDSALVNNLFSAHIEGFGSLEGIAQAKGEIFTHLKEQGTAIINLDSNDLPLWEHHLNARQTKWSFSLSAQRNADFYPTEIAVKQFITNFTLHTPEGCVEVTLPLPGRHNIANALAASALALSAGATLEDIRLGLSTLKAVPGRLYPVELTTGKMVLDDTYNANDGSMIAGLQVLSQLPGYKIFVAGDMAELGKDSEKCHRDVGRFAHNAGIDSVLTVGEFSHFISDENQGGQHFAFKADLLAQLIPLLQQHDVVSVLVKGSRSSAMEDIVNALKECFEC</sequence>
<dbReference type="InterPro" id="IPR005863">
    <property type="entry name" value="UDP-N-AcMur_synth"/>
</dbReference>
<dbReference type="SUPFAM" id="SSF53244">
    <property type="entry name" value="MurD-like peptide ligases, peptide-binding domain"/>
    <property type="match status" value="1"/>
</dbReference>
<evidence type="ECO:0000256" key="7">
    <source>
        <dbReference type="ARBA" id="ARBA00022984"/>
    </source>
</evidence>
<keyword evidence="6 10" id="KW-0133">Cell shape</keyword>
<dbReference type="AlphaFoldDB" id="A0A0G4Q570"/>
<dbReference type="Gene3D" id="3.40.1390.10">
    <property type="entry name" value="MurE/MurF, N-terminal domain"/>
    <property type="match status" value="1"/>
</dbReference>
<dbReference type="Pfam" id="PF01225">
    <property type="entry name" value="Mur_ligase"/>
    <property type="match status" value="1"/>
</dbReference>
<comment type="catalytic activity">
    <reaction evidence="10 11">
        <text>D-alanyl-D-alanine + UDP-N-acetyl-alpha-D-muramoyl-L-alanyl-gamma-D-glutamyl-meso-2,6-diaminopimelate + ATP = UDP-N-acetyl-alpha-D-muramoyl-L-alanyl-gamma-D-glutamyl-meso-2,6-diaminopimeloyl-D-alanyl-D-alanine + ADP + phosphate + H(+)</text>
        <dbReference type="Rhea" id="RHEA:28374"/>
        <dbReference type="ChEBI" id="CHEBI:15378"/>
        <dbReference type="ChEBI" id="CHEBI:30616"/>
        <dbReference type="ChEBI" id="CHEBI:43474"/>
        <dbReference type="ChEBI" id="CHEBI:57822"/>
        <dbReference type="ChEBI" id="CHEBI:61386"/>
        <dbReference type="ChEBI" id="CHEBI:83905"/>
        <dbReference type="ChEBI" id="CHEBI:456216"/>
        <dbReference type="EC" id="6.3.2.10"/>
    </reaction>
</comment>
<evidence type="ECO:0000256" key="3">
    <source>
        <dbReference type="ARBA" id="ARBA00022618"/>
    </source>
</evidence>
<comment type="subcellular location">
    <subcellularLocation>
        <location evidence="10 11">Cytoplasm</location>
    </subcellularLocation>
</comment>
<keyword evidence="3 10" id="KW-0132">Cell division</keyword>
<keyword evidence="4 10" id="KW-0547">Nucleotide-binding</keyword>
<dbReference type="InterPro" id="IPR013221">
    <property type="entry name" value="Mur_ligase_cen"/>
</dbReference>
<evidence type="ECO:0000256" key="10">
    <source>
        <dbReference type="HAMAP-Rule" id="MF_02019"/>
    </source>
</evidence>